<comment type="caution">
    <text evidence="1">The sequence shown here is derived from an EMBL/GenBank/DDBJ whole genome shotgun (WGS) entry which is preliminary data.</text>
</comment>
<dbReference type="EMBL" id="WKJK01000003">
    <property type="protein sequence ID" value="MRW89836.1"/>
    <property type="molecule type" value="Genomic_DNA"/>
</dbReference>
<protein>
    <submittedName>
        <fullName evidence="1">Uncharacterized protein</fullName>
    </submittedName>
</protein>
<gene>
    <name evidence="1" type="ORF">GJ699_07560</name>
</gene>
<keyword evidence="2" id="KW-1185">Reference proteome</keyword>
<accession>A0A6I2KZY9</accession>
<proteinExistence type="predicted"/>
<name>A0A6I2KZY9_9BURK</name>
<dbReference type="RefSeq" id="WP_154374701.1">
    <property type="nucleotide sequence ID" value="NZ_WKJK01000003.1"/>
</dbReference>
<reference evidence="1 2" key="1">
    <citation type="submission" date="2019-11" db="EMBL/GenBank/DDBJ databases">
        <title>Novel species isolated from a subtropical stream in China.</title>
        <authorList>
            <person name="Lu H."/>
        </authorList>
    </citation>
    <scope>NUCLEOTIDE SEQUENCE [LARGE SCALE GENOMIC DNA]</scope>
    <source>
        <strain evidence="1 2">FT80W</strain>
    </source>
</reference>
<evidence type="ECO:0000313" key="2">
    <source>
        <dbReference type="Proteomes" id="UP000433309"/>
    </source>
</evidence>
<dbReference type="AlphaFoldDB" id="A0A6I2KZY9"/>
<sequence length="112" mass="12980">MDFDDWARKVNELGWGDVPLFEVPRYVFALYVAGYHSGMTPEQFQMFMAARAFVNATTAPLKNDKVSLNRAGGFLHEWRQRTDVKVAVPRLLGRDEVEAKYLYLFEENKDES</sequence>
<organism evidence="1 2">
    <name type="scientific">Duganella guangzhouensis</name>
    <dbReference type="NCBI Taxonomy" id="2666084"/>
    <lineage>
        <taxon>Bacteria</taxon>
        <taxon>Pseudomonadati</taxon>
        <taxon>Pseudomonadota</taxon>
        <taxon>Betaproteobacteria</taxon>
        <taxon>Burkholderiales</taxon>
        <taxon>Oxalobacteraceae</taxon>
        <taxon>Telluria group</taxon>
        <taxon>Duganella</taxon>
    </lineage>
</organism>
<evidence type="ECO:0000313" key="1">
    <source>
        <dbReference type="EMBL" id="MRW89836.1"/>
    </source>
</evidence>
<dbReference type="Proteomes" id="UP000433309">
    <property type="component" value="Unassembled WGS sequence"/>
</dbReference>